<dbReference type="RefSeq" id="WP_007047616.1">
    <property type="nucleotide sequence ID" value="NZ_GG704769.1"/>
</dbReference>
<gene>
    <name evidence="1" type="ORF">SUBVAR_06251</name>
</gene>
<dbReference type="eggNOG" id="ENOG502ZH24">
    <property type="taxonomic scope" value="Bacteria"/>
</dbReference>
<proteinExistence type="predicted"/>
<dbReference type="STRING" id="411471.SUBVAR_06251"/>
<dbReference type="EMBL" id="ACBY02000026">
    <property type="protein sequence ID" value="EFB75398.1"/>
    <property type="molecule type" value="Genomic_DNA"/>
</dbReference>
<dbReference type="HOGENOM" id="CLU_2616768_0_0_9"/>
<dbReference type="Proteomes" id="UP000003438">
    <property type="component" value="Unassembled WGS sequence"/>
</dbReference>
<comment type="caution">
    <text evidence="1">The sequence shown here is derived from an EMBL/GenBank/DDBJ whole genome shotgun (WGS) entry which is preliminary data.</text>
</comment>
<protein>
    <submittedName>
        <fullName evidence="1">Uncharacterized protein</fullName>
    </submittedName>
</protein>
<sequence>MKNSPPLQMTVQFPQTRGGKEELAQRIAELHADCVRAALNQLNCPVKQKRELLQAIIDTYRSLPDPRP</sequence>
<evidence type="ECO:0000313" key="2">
    <source>
        <dbReference type="Proteomes" id="UP000003438"/>
    </source>
</evidence>
<organism evidence="1 2">
    <name type="scientific">Subdoligranulum variabile DSM 15176</name>
    <dbReference type="NCBI Taxonomy" id="411471"/>
    <lineage>
        <taxon>Bacteria</taxon>
        <taxon>Bacillati</taxon>
        <taxon>Bacillota</taxon>
        <taxon>Clostridia</taxon>
        <taxon>Eubacteriales</taxon>
        <taxon>Oscillospiraceae</taxon>
        <taxon>Subdoligranulum</taxon>
    </lineage>
</organism>
<name>D1PPD6_9FIRM</name>
<accession>D1PPD6</accession>
<dbReference type="AlphaFoldDB" id="D1PPD6"/>
<keyword evidence="2" id="KW-1185">Reference proteome</keyword>
<reference evidence="1" key="1">
    <citation type="submission" date="2009-12" db="EMBL/GenBank/DDBJ databases">
        <authorList>
            <person name="Weinstock G."/>
            <person name="Sodergren E."/>
            <person name="Clifton S."/>
            <person name="Fulton L."/>
            <person name="Fulton B."/>
            <person name="Courtney L."/>
            <person name="Fronick C."/>
            <person name="Harrison M."/>
            <person name="Strong C."/>
            <person name="Farmer C."/>
            <person name="Delahaunty K."/>
            <person name="Markovic C."/>
            <person name="Hall O."/>
            <person name="Minx P."/>
            <person name="Tomlinson C."/>
            <person name="Mitreva M."/>
            <person name="Nelson J."/>
            <person name="Hou S."/>
            <person name="Wollam A."/>
            <person name="Pepin K.H."/>
            <person name="Johnson M."/>
            <person name="Bhonagiri V."/>
            <person name="Nash W.E."/>
            <person name="Warren W."/>
            <person name="Chinwalla A."/>
            <person name="Mardis E.R."/>
            <person name="Wilson R.K."/>
        </authorList>
    </citation>
    <scope>NUCLEOTIDE SEQUENCE [LARGE SCALE GENOMIC DNA]</scope>
    <source>
        <strain evidence="1">DSM 15176</strain>
    </source>
</reference>
<evidence type="ECO:0000313" key="1">
    <source>
        <dbReference type="EMBL" id="EFB75398.1"/>
    </source>
</evidence>
<dbReference type="OrthoDB" id="1854124at2"/>